<keyword evidence="1" id="KW-0732">Signal</keyword>
<dbReference type="InterPro" id="IPR011473">
    <property type="entry name" value="DUF1579"/>
</dbReference>
<comment type="caution">
    <text evidence="2">The sequence shown here is derived from an EMBL/GenBank/DDBJ whole genome shotgun (WGS) entry which is preliminary data.</text>
</comment>
<name>A0A931GXC1_9BACT</name>
<dbReference type="Proteomes" id="UP000628448">
    <property type="component" value="Unassembled WGS sequence"/>
</dbReference>
<accession>A0A931GXC1</accession>
<evidence type="ECO:0000256" key="1">
    <source>
        <dbReference type="SAM" id="SignalP"/>
    </source>
</evidence>
<evidence type="ECO:0000313" key="3">
    <source>
        <dbReference type="Proteomes" id="UP000628448"/>
    </source>
</evidence>
<dbReference type="EMBL" id="JADWYR010000001">
    <property type="protein sequence ID" value="MBG9375374.1"/>
    <property type="molecule type" value="Genomic_DNA"/>
</dbReference>
<protein>
    <submittedName>
        <fullName evidence="2">DUF1579 domain-containing protein</fullName>
    </submittedName>
</protein>
<reference evidence="2" key="1">
    <citation type="submission" date="2020-11" db="EMBL/GenBank/DDBJ databases">
        <title>Bacterial whole genome sequence for Panacibacter sp. DH6.</title>
        <authorList>
            <person name="Le V."/>
            <person name="Ko S."/>
            <person name="Ahn C.-Y."/>
            <person name="Oh H.-M."/>
        </authorList>
    </citation>
    <scope>NUCLEOTIDE SEQUENCE</scope>
    <source>
        <strain evidence="2">DH6</strain>
    </source>
</reference>
<gene>
    <name evidence="2" type="ORF">I5907_03960</name>
</gene>
<feature type="signal peptide" evidence="1">
    <location>
        <begin position="1"/>
        <end position="22"/>
    </location>
</feature>
<sequence length="190" mass="21536">MKKILALTTVLLLSATTTQTFAQSQEDMQKMMDYMKPGDMHKMLAGSTGKWKEEMTMWTAPGVEPMKMEITCEMKMILNGMYLEAVSSGNFGGMPFEGRNVVGYDNIRKIFQSTWVDNMGSGITYFEGPYDEATKTVTFAGKMVEPSEGREIEVKETMQFVDENTQVMTMYKIADGKEVKMMQIKLTRQS</sequence>
<proteinExistence type="predicted"/>
<dbReference type="AlphaFoldDB" id="A0A931GXC1"/>
<organism evidence="2 3">
    <name type="scientific">Panacibacter microcysteis</name>
    <dbReference type="NCBI Taxonomy" id="2793269"/>
    <lineage>
        <taxon>Bacteria</taxon>
        <taxon>Pseudomonadati</taxon>
        <taxon>Bacteroidota</taxon>
        <taxon>Chitinophagia</taxon>
        <taxon>Chitinophagales</taxon>
        <taxon>Chitinophagaceae</taxon>
        <taxon>Panacibacter</taxon>
    </lineage>
</organism>
<dbReference type="RefSeq" id="WP_196989428.1">
    <property type="nucleotide sequence ID" value="NZ_JADWYR010000001.1"/>
</dbReference>
<evidence type="ECO:0000313" key="2">
    <source>
        <dbReference type="EMBL" id="MBG9375374.1"/>
    </source>
</evidence>
<feature type="chain" id="PRO_5037978861" evidence="1">
    <location>
        <begin position="23"/>
        <end position="190"/>
    </location>
</feature>
<keyword evidence="3" id="KW-1185">Reference proteome</keyword>
<dbReference type="Pfam" id="PF07617">
    <property type="entry name" value="DUF1579"/>
    <property type="match status" value="1"/>
</dbReference>